<evidence type="ECO:0000313" key="3">
    <source>
        <dbReference type="Proteomes" id="UP001500466"/>
    </source>
</evidence>
<dbReference type="EMBL" id="BAABHS010000038">
    <property type="protein sequence ID" value="GAA4989641.1"/>
    <property type="molecule type" value="Genomic_DNA"/>
</dbReference>
<reference evidence="3" key="1">
    <citation type="journal article" date="2019" name="Int. J. Syst. Evol. Microbiol.">
        <title>The Global Catalogue of Microorganisms (GCM) 10K type strain sequencing project: providing services to taxonomists for standard genome sequencing and annotation.</title>
        <authorList>
            <consortium name="The Broad Institute Genomics Platform"/>
            <consortium name="The Broad Institute Genome Sequencing Center for Infectious Disease"/>
            <person name="Wu L."/>
            <person name="Ma J."/>
        </authorList>
    </citation>
    <scope>NUCLEOTIDE SEQUENCE [LARGE SCALE GENOMIC DNA]</scope>
    <source>
        <strain evidence="3">JCM 17986</strain>
    </source>
</reference>
<organism evidence="2 3">
    <name type="scientific">Yinghuangia aomiensis</name>
    <dbReference type="NCBI Taxonomy" id="676205"/>
    <lineage>
        <taxon>Bacteria</taxon>
        <taxon>Bacillati</taxon>
        <taxon>Actinomycetota</taxon>
        <taxon>Actinomycetes</taxon>
        <taxon>Kitasatosporales</taxon>
        <taxon>Streptomycetaceae</taxon>
        <taxon>Yinghuangia</taxon>
    </lineage>
</organism>
<proteinExistence type="predicted"/>
<name>A0ABP9I650_9ACTN</name>
<accession>A0ABP9I650</accession>
<feature type="region of interest" description="Disordered" evidence="1">
    <location>
        <begin position="87"/>
        <end position="112"/>
    </location>
</feature>
<comment type="caution">
    <text evidence="2">The sequence shown here is derived from an EMBL/GenBank/DDBJ whole genome shotgun (WGS) entry which is preliminary data.</text>
</comment>
<keyword evidence="3" id="KW-1185">Reference proteome</keyword>
<evidence type="ECO:0000313" key="2">
    <source>
        <dbReference type="EMBL" id="GAA4989641.1"/>
    </source>
</evidence>
<protein>
    <submittedName>
        <fullName evidence="2">Uncharacterized protein</fullName>
    </submittedName>
</protein>
<sequence>MGRPAGEYGDEGTRRISHEAIYQALFVQGAGAVKRELVACVPTGREHCRHPRFGRAAVAPCNVHRAPAEDRTASAELAREVLGRAVGTNSGEPASGSLVASHASCAAARRTR</sequence>
<evidence type="ECO:0000256" key="1">
    <source>
        <dbReference type="SAM" id="MobiDB-lite"/>
    </source>
</evidence>
<gene>
    <name evidence="2" type="ORF">GCM10023205_70980</name>
</gene>
<dbReference type="Proteomes" id="UP001500466">
    <property type="component" value="Unassembled WGS sequence"/>
</dbReference>